<dbReference type="EC" id="4.2.1.11" evidence="3"/>
<reference evidence="7" key="1">
    <citation type="journal article" date="2022" name="Int. J. Mol. Sci.">
        <title>Draft Genome of Tanacetum Coccineum: Genomic Comparison of Closely Related Tanacetum-Family Plants.</title>
        <authorList>
            <person name="Yamashiro T."/>
            <person name="Shiraishi A."/>
            <person name="Nakayama K."/>
            <person name="Satake H."/>
        </authorList>
    </citation>
    <scope>NUCLEOTIDE SEQUENCE</scope>
</reference>
<evidence type="ECO:0000256" key="5">
    <source>
        <dbReference type="ARBA" id="ARBA00023239"/>
    </source>
</evidence>
<dbReference type="EMBL" id="BQNB010009333">
    <property type="protein sequence ID" value="GJS62041.1"/>
    <property type="molecule type" value="Genomic_DNA"/>
</dbReference>
<dbReference type="InterPro" id="IPR000941">
    <property type="entry name" value="Enolase"/>
</dbReference>
<dbReference type="PANTHER" id="PTHR11902:SF46">
    <property type="entry name" value="ENOLASE 2"/>
    <property type="match status" value="1"/>
</dbReference>
<keyword evidence="5" id="KW-0456">Lyase</keyword>
<protein>
    <recommendedName>
        <fullName evidence="3">phosphopyruvate hydratase</fullName>
        <ecNumber evidence="3">4.2.1.11</ecNumber>
    </recommendedName>
</protein>
<keyword evidence="4" id="KW-0324">Glycolysis</keyword>
<dbReference type="Gene3D" id="3.20.20.120">
    <property type="entry name" value="Enolase-like C-terminal domain"/>
    <property type="match status" value="1"/>
</dbReference>
<dbReference type="SMART" id="SM01192">
    <property type="entry name" value="Enolase_C"/>
    <property type="match status" value="1"/>
</dbReference>
<evidence type="ECO:0000256" key="4">
    <source>
        <dbReference type="ARBA" id="ARBA00023152"/>
    </source>
</evidence>
<organism evidence="7 8">
    <name type="scientific">Tanacetum coccineum</name>
    <dbReference type="NCBI Taxonomy" id="301880"/>
    <lineage>
        <taxon>Eukaryota</taxon>
        <taxon>Viridiplantae</taxon>
        <taxon>Streptophyta</taxon>
        <taxon>Embryophyta</taxon>
        <taxon>Tracheophyta</taxon>
        <taxon>Spermatophyta</taxon>
        <taxon>Magnoliopsida</taxon>
        <taxon>eudicotyledons</taxon>
        <taxon>Gunneridae</taxon>
        <taxon>Pentapetalae</taxon>
        <taxon>asterids</taxon>
        <taxon>campanulids</taxon>
        <taxon>Asterales</taxon>
        <taxon>Asteraceae</taxon>
        <taxon>Asteroideae</taxon>
        <taxon>Anthemideae</taxon>
        <taxon>Anthemidinae</taxon>
        <taxon>Tanacetum</taxon>
    </lineage>
</organism>
<accession>A0ABQ4XB47</accession>
<gene>
    <name evidence="7" type="ORF">Tco_0656825</name>
</gene>
<proteinExistence type="inferred from homology"/>
<sequence length="166" mass="18941">MQHFANLAENKTLVLPVPAFNLINGGSHAGYKLAMHEFMILSVDASSFKEAMKMGVKVYHNLRSVIDKKYSQDAMNAGDEGGLLLTFRLQVLDFRALTKEMEQAITDRLRMDHTGGNGQVLFTSHAWRKMFEIHEPLVRELILKFFSMCRFSETELGLDVADTFYF</sequence>
<evidence type="ECO:0000313" key="7">
    <source>
        <dbReference type="EMBL" id="GJS62041.1"/>
    </source>
</evidence>
<evidence type="ECO:0000313" key="8">
    <source>
        <dbReference type="Proteomes" id="UP001151760"/>
    </source>
</evidence>
<evidence type="ECO:0000256" key="1">
    <source>
        <dbReference type="ARBA" id="ARBA00005031"/>
    </source>
</evidence>
<dbReference type="Proteomes" id="UP001151760">
    <property type="component" value="Unassembled WGS sequence"/>
</dbReference>
<comment type="pathway">
    <text evidence="1">Carbohydrate degradation; glycolysis; pyruvate from D-glyceraldehyde 3-phosphate: step 4/5.</text>
</comment>
<feature type="domain" description="Enolase C-terminal TIM barrel" evidence="6">
    <location>
        <begin position="12"/>
        <end position="166"/>
    </location>
</feature>
<comment type="similarity">
    <text evidence="2">Belongs to the enolase family.</text>
</comment>
<dbReference type="PANTHER" id="PTHR11902">
    <property type="entry name" value="ENOLASE"/>
    <property type="match status" value="1"/>
</dbReference>
<dbReference type="InterPro" id="IPR036849">
    <property type="entry name" value="Enolase-like_C_sf"/>
</dbReference>
<dbReference type="Pfam" id="PF00113">
    <property type="entry name" value="Enolase_C"/>
    <property type="match status" value="1"/>
</dbReference>
<comment type="caution">
    <text evidence="7">The sequence shown here is derived from an EMBL/GenBank/DDBJ whole genome shotgun (WGS) entry which is preliminary data.</text>
</comment>
<dbReference type="SUPFAM" id="SSF51604">
    <property type="entry name" value="Enolase C-terminal domain-like"/>
    <property type="match status" value="1"/>
</dbReference>
<keyword evidence="8" id="KW-1185">Reference proteome</keyword>
<evidence type="ECO:0000256" key="2">
    <source>
        <dbReference type="ARBA" id="ARBA00009604"/>
    </source>
</evidence>
<name>A0ABQ4XB47_9ASTR</name>
<evidence type="ECO:0000256" key="3">
    <source>
        <dbReference type="ARBA" id="ARBA00012058"/>
    </source>
</evidence>
<dbReference type="InterPro" id="IPR020810">
    <property type="entry name" value="Enolase_C"/>
</dbReference>
<evidence type="ECO:0000259" key="6">
    <source>
        <dbReference type="SMART" id="SM01192"/>
    </source>
</evidence>
<reference evidence="7" key="2">
    <citation type="submission" date="2022-01" db="EMBL/GenBank/DDBJ databases">
        <authorList>
            <person name="Yamashiro T."/>
            <person name="Shiraishi A."/>
            <person name="Satake H."/>
            <person name="Nakayama K."/>
        </authorList>
    </citation>
    <scope>NUCLEOTIDE SEQUENCE</scope>
</reference>